<dbReference type="STRING" id="360911.EAT1b_0230"/>
<dbReference type="KEGG" id="eat:EAT1b_0230"/>
<dbReference type="Gene3D" id="3.40.190.290">
    <property type="match status" value="1"/>
</dbReference>
<comment type="similarity">
    <text evidence="1">Belongs to the LysR transcriptional regulatory family.</text>
</comment>
<dbReference type="InterPro" id="IPR036388">
    <property type="entry name" value="WH-like_DNA-bd_sf"/>
</dbReference>
<evidence type="ECO:0000256" key="4">
    <source>
        <dbReference type="ARBA" id="ARBA00023163"/>
    </source>
</evidence>
<dbReference type="GO" id="GO:0005829">
    <property type="term" value="C:cytosol"/>
    <property type="evidence" value="ECO:0007669"/>
    <property type="project" value="TreeGrafter"/>
</dbReference>
<keyword evidence="4" id="KW-0804">Transcription</keyword>
<dbReference type="InterPro" id="IPR005119">
    <property type="entry name" value="LysR_subst-bd"/>
</dbReference>
<dbReference type="PRINTS" id="PR00039">
    <property type="entry name" value="HTHLYSR"/>
</dbReference>
<dbReference type="eggNOG" id="COG0583">
    <property type="taxonomic scope" value="Bacteria"/>
</dbReference>
<feature type="domain" description="HTH lysR-type" evidence="5">
    <location>
        <begin position="1"/>
        <end position="58"/>
    </location>
</feature>
<gene>
    <name evidence="6" type="ordered locus">EAT1b_0230</name>
</gene>
<dbReference type="InterPro" id="IPR036390">
    <property type="entry name" value="WH_DNA-bd_sf"/>
</dbReference>
<evidence type="ECO:0000256" key="3">
    <source>
        <dbReference type="ARBA" id="ARBA00023125"/>
    </source>
</evidence>
<protein>
    <submittedName>
        <fullName evidence="6">Transcriptional regulator, LysR family</fullName>
    </submittedName>
</protein>
<dbReference type="Pfam" id="PF03466">
    <property type="entry name" value="LysR_substrate"/>
    <property type="match status" value="1"/>
</dbReference>
<dbReference type="AlphaFoldDB" id="C4L1Y9"/>
<dbReference type="PROSITE" id="PS50931">
    <property type="entry name" value="HTH_LYSR"/>
    <property type="match status" value="1"/>
</dbReference>
<dbReference type="OrthoDB" id="9803735at2"/>
<dbReference type="GO" id="GO:0003700">
    <property type="term" value="F:DNA-binding transcription factor activity"/>
    <property type="evidence" value="ECO:0007669"/>
    <property type="project" value="InterPro"/>
</dbReference>
<dbReference type="EMBL" id="CP001615">
    <property type="protein sequence ID" value="ACQ69163.1"/>
    <property type="molecule type" value="Genomic_DNA"/>
</dbReference>
<keyword evidence="7" id="KW-1185">Reference proteome</keyword>
<proteinExistence type="inferred from homology"/>
<keyword evidence="2" id="KW-0805">Transcription regulation</keyword>
<sequence length="294" mass="33606">MEFREMQYFIAVARAKSFTRAAEALHVTQPTLSKTIRHLEQELGVELFDRQRRQIELTDVGEALMLESELLIRQLEDLPNHVFDITNSKRGLIRLGLPPLIGSLFFTKFLTVFHSSYPNIRVEITEAGGHTLEHALEKGELDVIATVLPTSSTFEETPFVTEELYAYLPERHPLASRKQLLLEELASEPFVLFTDEFSLHHVVRTACEQAGFTPRLIGESGQWDFLCMSVAQGNAVTILPRSIMQEMNIYGVKAILLKQRIPWQLGLATAKGRYLPYATREFIRYLTEEYSFDA</sequence>
<dbReference type="PANTHER" id="PTHR30419">
    <property type="entry name" value="HTH-TYPE TRANSCRIPTIONAL REGULATOR YBHD"/>
    <property type="match status" value="1"/>
</dbReference>
<dbReference type="PANTHER" id="PTHR30419:SF8">
    <property type="entry name" value="NITROGEN ASSIMILATION TRANSCRIPTIONAL ACTIVATOR-RELATED"/>
    <property type="match status" value="1"/>
</dbReference>
<reference evidence="6 7" key="1">
    <citation type="journal article" date="2011" name="J. Bacteriol.">
        <title>Complete genome sequence of the Thermophilic Bacterium Exiguobacterium sp. AT1b.</title>
        <authorList>
            <person name="Vishnivetskaya T.A."/>
            <person name="Lucas S."/>
            <person name="Copeland A."/>
            <person name="Lapidus A."/>
            <person name="Glavina Del Rio T."/>
            <person name="Dalin E."/>
            <person name="Tice H."/>
            <person name="Bruce D.C."/>
            <person name="Goodwin L.A."/>
            <person name="Pitluck S."/>
            <person name="Saunders E."/>
            <person name="Brettin T."/>
            <person name="Detter C."/>
            <person name="Han C."/>
            <person name="Larimer F."/>
            <person name="Land M.L."/>
            <person name="Hauser L.J."/>
            <person name="Kyrpides N.C."/>
            <person name="Ovchinnikova G."/>
            <person name="Kathariou S."/>
            <person name="Ramaley R.F."/>
            <person name="Rodrigues D.F."/>
            <person name="Hendrix C."/>
            <person name="Richardson P."/>
            <person name="Tiedje J.M."/>
        </authorList>
    </citation>
    <scope>NUCLEOTIDE SEQUENCE [LARGE SCALE GENOMIC DNA]</scope>
    <source>
        <strain evidence="7">ATCC BAA-1283 / AT1b</strain>
    </source>
</reference>
<evidence type="ECO:0000259" key="5">
    <source>
        <dbReference type="PROSITE" id="PS50931"/>
    </source>
</evidence>
<dbReference type="Proteomes" id="UP000000716">
    <property type="component" value="Chromosome"/>
</dbReference>
<evidence type="ECO:0000256" key="1">
    <source>
        <dbReference type="ARBA" id="ARBA00009437"/>
    </source>
</evidence>
<organism evidence="6 7">
    <name type="scientific">Exiguobacterium sp. (strain ATCC BAA-1283 / AT1b)</name>
    <dbReference type="NCBI Taxonomy" id="360911"/>
    <lineage>
        <taxon>Bacteria</taxon>
        <taxon>Bacillati</taxon>
        <taxon>Bacillota</taxon>
        <taxon>Bacilli</taxon>
        <taxon>Bacillales</taxon>
        <taxon>Bacillales Family XII. Incertae Sedis</taxon>
        <taxon>Exiguobacterium</taxon>
    </lineage>
</organism>
<dbReference type="CDD" id="cd08438">
    <property type="entry name" value="PBP2_CidR"/>
    <property type="match status" value="1"/>
</dbReference>
<dbReference type="FunFam" id="1.10.10.10:FF:000001">
    <property type="entry name" value="LysR family transcriptional regulator"/>
    <property type="match status" value="1"/>
</dbReference>
<dbReference type="HOGENOM" id="CLU_039613_6_2_9"/>
<dbReference type="GO" id="GO:0003677">
    <property type="term" value="F:DNA binding"/>
    <property type="evidence" value="ECO:0007669"/>
    <property type="project" value="UniProtKB-KW"/>
</dbReference>
<dbReference type="InterPro" id="IPR050950">
    <property type="entry name" value="HTH-type_LysR_regulators"/>
</dbReference>
<dbReference type="Pfam" id="PF00126">
    <property type="entry name" value="HTH_1"/>
    <property type="match status" value="1"/>
</dbReference>
<dbReference type="SUPFAM" id="SSF46785">
    <property type="entry name" value="Winged helix' DNA-binding domain"/>
    <property type="match status" value="1"/>
</dbReference>
<keyword evidence="3" id="KW-0238">DNA-binding</keyword>
<accession>C4L1Y9</accession>
<dbReference type="Gene3D" id="1.10.10.10">
    <property type="entry name" value="Winged helix-like DNA-binding domain superfamily/Winged helix DNA-binding domain"/>
    <property type="match status" value="1"/>
</dbReference>
<evidence type="ECO:0000313" key="6">
    <source>
        <dbReference type="EMBL" id="ACQ69163.1"/>
    </source>
</evidence>
<evidence type="ECO:0000256" key="2">
    <source>
        <dbReference type="ARBA" id="ARBA00023015"/>
    </source>
</evidence>
<dbReference type="SUPFAM" id="SSF53850">
    <property type="entry name" value="Periplasmic binding protein-like II"/>
    <property type="match status" value="1"/>
</dbReference>
<dbReference type="InterPro" id="IPR000847">
    <property type="entry name" value="LysR_HTH_N"/>
</dbReference>
<dbReference type="RefSeq" id="WP_012726282.1">
    <property type="nucleotide sequence ID" value="NC_012673.1"/>
</dbReference>
<name>C4L1Y9_EXISA</name>
<evidence type="ECO:0000313" key="7">
    <source>
        <dbReference type="Proteomes" id="UP000000716"/>
    </source>
</evidence>